<evidence type="ECO:0000256" key="4">
    <source>
        <dbReference type="ARBA" id="ARBA00012571"/>
    </source>
</evidence>
<dbReference type="InterPro" id="IPR057328">
    <property type="entry name" value="RNaseT2L_C"/>
</dbReference>
<dbReference type="InterPro" id="IPR033697">
    <property type="entry name" value="Ribonuclease_T2_eukaryotic"/>
</dbReference>
<comment type="caution">
    <text evidence="20">The sequence shown here is derived from an EMBL/GenBank/DDBJ whole genome shotgun (WGS) entry which is preliminary data.</text>
</comment>
<dbReference type="AlphaFoldDB" id="A0AAD7JY95"/>
<evidence type="ECO:0000256" key="10">
    <source>
        <dbReference type="ARBA" id="ARBA00023157"/>
    </source>
</evidence>
<reference evidence="20" key="1">
    <citation type="submission" date="2023-03" db="EMBL/GenBank/DDBJ databases">
        <title>Massive genome expansion in bonnet fungi (Mycena s.s.) driven by repeated elements and novel gene families across ecological guilds.</title>
        <authorList>
            <consortium name="Lawrence Berkeley National Laboratory"/>
            <person name="Harder C.B."/>
            <person name="Miyauchi S."/>
            <person name="Viragh M."/>
            <person name="Kuo A."/>
            <person name="Thoen E."/>
            <person name="Andreopoulos B."/>
            <person name="Lu D."/>
            <person name="Skrede I."/>
            <person name="Drula E."/>
            <person name="Henrissat B."/>
            <person name="Morin E."/>
            <person name="Kohler A."/>
            <person name="Barry K."/>
            <person name="LaButti K."/>
            <person name="Morin E."/>
            <person name="Salamov A."/>
            <person name="Lipzen A."/>
            <person name="Mereny Z."/>
            <person name="Hegedus B."/>
            <person name="Baldrian P."/>
            <person name="Stursova M."/>
            <person name="Weitz H."/>
            <person name="Taylor A."/>
            <person name="Grigoriev I.V."/>
            <person name="Nagy L.G."/>
            <person name="Martin F."/>
            <person name="Kauserud H."/>
        </authorList>
    </citation>
    <scope>NUCLEOTIDE SEQUENCE</scope>
    <source>
        <strain evidence="20">CBHHK188m</strain>
    </source>
</reference>
<comment type="similarity">
    <text evidence="3 16">Belongs to the RNase T2 family.</text>
</comment>
<accession>A0AAD7JY95</accession>
<evidence type="ECO:0000256" key="8">
    <source>
        <dbReference type="ARBA" id="ARBA00022729"/>
    </source>
</evidence>
<evidence type="ECO:0000256" key="16">
    <source>
        <dbReference type="RuleBase" id="RU004328"/>
    </source>
</evidence>
<evidence type="ECO:0000256" key="12">
    <source>
        <dbReference type="ARBA" id="ARBA00023239"/>
    </source>
</evidence>
<evidence type="ECO:0000256" key="7">
    <source>
        <dbReference type="ARBA" id="ARBA00022722"/>
    </source>
</evidence>
<dbReference type="Pfam" id="PF25488">
    <property type="entry name" value="RNaseT2L_C"/>
    <property type="match status" value="1"/>
</dbReference>
<proteinExistence type="inferred from homology"/>
<keyword evidence="9" id="KW-0378">Hydrolase</keyword>
<dbReference type="PROSITE" id="PS00531">
    <property type="entry name" value="RNASE_T2_2"/>
    <property type="match status" value="1"/>
</dbReference>
<dbReference type="CDD" id="cd01061">
    <property type="entry name" value="RNase_T2_euk"/>
    <property type="match status" value="1"/>
</dbReference>
<gene>
    <name evidence="20" type="ORF">DFH07DRAFT_1057275</name>
</gene>
<evidence type="ECO:0000256" key="15">
    <source>
        <dbReference type="PIRSR" id="PIRSR633697-1"/>
    </source>
</evidence>
<keyword evidence="6" id="KW-0926">Vacuole</keyword>
<dbReference type="EMBL" id="JARJLG010000018">
    <property type="protein sequence ID" value="KAJ7772903.1"/>
    <property type="molecule type" value="Genomic_DNA"/>
</dbReference>
<feature type="active site" evidence="15">
    <location>
        <position position="88"/>
    </location>
</feature>
<evidence type="ECO:0000256" key="1">
    <source>
        <dbReference type="ARBA" id="ARBA00004410"/>
    </source>
</evidence>
<evidence type="ECO:0000313" key="21">
    <source>
        <dbReference type="Proteomes" id="UP001215280"/>
    </source>
</evidence>
<dbReference type="GO" id="GO:0005775">
    <property type="term" value="C:vacuolar lumen"/>
    <property type="evidence" value="ECO:0007669"/>
    <property type="project" value="UniProtKB-SubCell"/>
</dbReference>
<feature type="chain" id="PRO_5042162619" description="Ribonuclease T2-like" evidence="18">
    <location>
        <begin position="16"/>
        <end position="433"/>
    </location>
</feature>
<name>A0AAD7JY95_9AGAR</name>
<keyword evidence="12" id="KW-0456">Lyase</keyword>
<organism evidence="20 21">
    <name type="scientific">Mycena maculata</name>
    <dbReference type="NCBI Taxonomy" id="230809"/>
    <lineage>
        <taxon>Eukaryota</taxon>
        <taxon>Fungi</taxon>
        <taxon>Dikarya</taxon>
        <taxon>Basidiomycota</taxon>
        <taxon>Agaricomycotina</taxon>
        <taxon>Agaricomycetes</taxon>
        <taxon>Agaricomycetidae</taxon>
        <taxon>Agaricales</taxon>
        <taxon>Marasmiineae</taxon>
        <taxon>Mycenaceae</taxon>
        <taxon>Mycena</taxon>
    </lineage>
</organism>
<dbReference type="Proteomes" id="UP001215280">
    <property type="component" value="Unassembled WGS sequence"/>
</dbReference>
<dbReference type="SUPFAM" id="SSF55895">
    <property type="entry name" value="Ribonuclease Rh-like"/>
    <property type="match status" value="1"/>
</dbReference>
<dbReference type="InterPro" id="IPR033130">
    <property type="entry name" value="RNase_T2_His_AS_2"/>
</dbReference>
<keyword evidence="7" id="KW-0540">Nuclease</keyword>
<evidence type="ECO:0000256" key="3">
    <source>
        <dbReference type="ARBA" id="ARBA00007469"/>
    </source>
</evidence>
<comment type="function">
    <text evidence="13">Rnase which modulates cell survival under stress conditions. Released from the vacuole to the cytoplasm during stress to promote tRNA and rRNA cleavage and to activate separately a downstream pathway that promotes cell death. Involved in cell size, vacuolar morphology and growth at high temperatures and high salt concentration.</text>
</comment>
<keyword evidence="11" id="KW-0325">Glycoprotein</keyword>
<feature type="domain" description="RNase T2-like C-terminal" evidence="19">
    <location>
        <begin position="326"/>
        <end position="428"/>
    </location>
</feature>
<dbReference type="GO" id="GO:0003723">
    <property type="term" value="F:RNA binding"/>
    <property type="evidence" value="ECO:0007669"/>
    <property type="project" value="InterPro"/>
</dbReference>
<dbReference type="InterPro" id="IPR036430">
    <property type="entry name" value="RNase_T2-like_sf"/>
</dbReference>
<keyword evidence="21" id="KW-1185">Reference proteome</keyword>
<feature type="region of interest" description="Disordered" evidence="17">
    <location>
        <begin position="274"/>
        <end position="312"/>
    </location>
</feature>
<dbReference type="GO" id="GO:0005576">
    <property type="term" value="C:extracellular region"/>
    <property type="evidence" value="ECO:0007669"/>
    <property type="project" value="TreeGrafter"/>
</dbReference>
<evidence type="ECO:0000256" key="9">
    <source>
        <dbReference type="ARBA" id="ARBA00022801"/>
    </source>
</evidence>
<evidence type="ECO:0000259" key="19">
    <source>
        <dbReference type="Pfam" id="PF25488"/>
    </source>
</evidence>
<dbReference type="PROSITE" id="PS00530">
    <property type="entry name" value="RNASE_T2_1"/>
    <property type="match status" value="1"/>
</dbReference>
<evidence type="ECO:0000256" key="5">
    <source>
        <dbReference type="ARBA" id="ARBA00022490"/>
    </source>
</evidence>
<protein>
    <recommendedName>
        <fullName evidence="14">Ribonuclease T2-like</fullName>
        <ecNumber evidence="4">4.6.1.19</ecNumber>
    </recommendedName>
</protein>
<dbReference type="Pfam" id="PF00445">
    <property type="entry name" value="Ribonuclease_T2"/>
    <property type="match status" value="1"/>
</dbReference>
<evidence type="ECO:0000256" key="18">
    <source>
        <dbReference type="SAM" id="SignalP"/>
    </source>
</evidence>
<evidence type="ECO:0000256" key="17">
    <source>
        <dbReference type="SAM" id="MobiDB-lite"/>
    </source>
</evidence>
<evidence type="ECO:0000256" key="2">
    <source>
        <dbReference type="ARBA" id="ARBA00004496"/>
    </source>
</evidence>
<dbReference type="InterPro" id="IPR001568">
    <property type="entry name" value="RNase_T2-like"/>
</dbReference>
<dbReference type="InterPro" id="IPR018188">
    <property type="entry name" value="RNase_T2_His_AS_1"/>
</dbReference>
<dbReference type="GO" id="GO:0033897">
    <property type="term" value="F:ribonuclease T2 activity"/>
    <property type="evidence" value="ECO:0007669"/>
    <property type="project" value="UniProtKB-EC"/>
</dbReference>
<keyword evidence="10" id="KW-1015">Disulfide bond</keyword>
<dbReference type="EC" id="4.6.1.19" evidence="4"/>
<dbReference type="GO" id="GO:0006401">
    <property type="term" value="P:RNA catabolic process"/>
    <property type="evidence" value="ECO:0007669"/>
    <property type="project" value="TreeGrafter"/>
</dbReference>
<comment type="subcellular location">
    <subcellularLocation>
        <location evidence="2">Cytoplasm</location>
    </subcellularLocation>
    <subcellularLocation>
        <location evidence="1">Vacuole lumen</location>
    </subcellularLocation>
</comment>
<evidence type="ECO:0000256" key="6">
    <source>
        <dbReference type="ARBA" id="ARBA00022554"/>
    </source>
</evidence>
<dbReference type="Gene3D" id="3.90.730.10">
    <property type="entry name" value="Ribonuclease T2-like"/>
    <property type="match status" value="1"/>
</dbReference>
<sequence length="433" mass="44157">MFAVAGLLAVAGSSAASVLTNFTSPNINVNRGIISDISSGCPTTGTPSCGTPAGTNTCCFETPGGLLLQTQFWDTDPSTGPSNSWTIHGLWPDECNLSFQEDCDPSRAYTGISSLLTAQGGSATLDFMNTYWKNDPNDGTDEELWEHEWETHGTCYSTLEVDCLPSGSPKGAEAVAFFETVVKLFQTLPTYNFLAAQGITPSSSTTHTLASLTAAVKAEYGFLPSFDCDGSDLSGASYYFHIIGSVIDGTFVPIDAPEAGSCGSTGIKYLTKTGSPVTSTTTTSTKTTSTSTTTTTTSATTTTTSTTTTTTTGTGATAVPTAAFIEASSGGGLLTLGTWSTQTLATMHLTGTSSSFTMVSSKGNCGVSGGELVCGSGVSLTTFTAVSSGGQLLLASGGSTEWSSDGVPSGSTVFSVFTGSSHANAYTLAIVAT</sequence>
<dbReference type="GO" id="GO:0016787">
    <property type="term" value="F:hydrolase activity"/>
    <property type="evidence" value="ECO:0007669"/>
    <property type="project" value="UniProtKB-KW"/>
</dbReference>
<keyword evidence="8 18" id="KW-0732">Signal</keyword>
<feature type="signal peptide" evidence="18">
    <location>
        <begin position="1"/>
        <end position="15"/>
    </location>
</feature>
<evidence type="ECO:0000256" key="14">
    <source>
        <dbReference type="ARBA" id="ARBA00071169"/>
    </source>
</evidence>
<keyword evidence="5" id="KW-0963">Cytoplasm</keyword>
<dbReference type="PANTHER" id="PTHR11240">
    <property type="entry name" value="RIBONUCLEASE T2"/>
    <property type="match status" value="1"/>
</dbReference>
<evidence type="ECO:0000313" key="20">
    <source>
        <dbReference type="EMBL" id="KAJ7772903.1"/>
    </source>
</evidence>
<feature type="active site" evidence="15">
    <location>
        <position position="152"/>
    </location>
</feature>
<dbReference type="PANTHER" id="PTHR11240:SF22">
    <property type="entry name" value="RIBONUCLEASE T2"/>
    <property type="match status" value="1"/>
</dbReference>
<evidence type="ECO:0000256" key="13">
    <source>
        <dbReference type="ARBA" id="ARBA00025494"/>
    </source>
</evidence>
<evidence type="ECO:0000256" key="11">
    <source>
        <dbReference type="ARBA" id="ARBA00023180"/>
    </source>
</evidence>
<feature type="active site" evidence="15">
    <location>
        <position position="148"/>
    </location>
</feature>